<gene>
    <name evidence="1" type="ORF">SAMN05421882_10065</name>
</gene>
<accession>A0A1H2S3M2</accession>
<dbReference type="RefSeq" id="WP_280139783.1">
    <property type="nucleotide sequence ID" value="NZ_FNNH01000006.1"/>
</dbReference>
<organism evidence="1 2">
    <name type="scientific">Nitrosomonas communis</name>
    <dbReference type="NCBI Taxonomy" id="44574"/>
    <lineage>
        <taxon>Bacteria</taxon>
        <taxon>Pseudomonadati</taxon>
        <taxon>Pseudomonadota</taxon>
        <taxon>Betaproteobacteria</taxon>
        <taxon>Nitrosomonadales</taxon>
        <taxon>Nitrosomonadaceae</taxon>
        <taxon>Nitrosomonas</taxon>
    </lineage>
</organism>
<evidence type="ECO:0000313" key="1">
    <source>
        <dbReference type="EMBL" id="SDW25744.1"/>
    </source>
</evidence>
<reference evidence="1 2" key="1">
    <citation type="submission" date="2016-10" db="EMBL/GenBank/DDBJ databases">
        <authorList>
            <person name="de Groot N.N."/>
        </authorList>
    </citation>
    <scope>NUCLEOTIDE SEQUENCE [LARGE SCALE GENOMIC DNA]</scope>
    <source>
        <strain evidence="1 2">Nm110</strain>
    </source>
</reference>
<proteinExistence type="predicted"/>
<name>A0A1H2S3M2_9PROT</name>
<dbReference type="Proteomes" id="UP000183454">
    <property type="component" value="Unassembled WGS sequence"/>
</dbReference>
<protein>
    <submittedName>
        <fullName evidence="1">Uncharacterized protein</fullName>
    </submittedName>
</protein>
<dbReference type="AlphaFoldDB" id="A0A1H2S3M2"/>
<sequence>MSDHRRTAEAVATKLAITGVKPEILSEDKGKIGRKLREQAERSL</sequence>
<dbReference type="EMBL" id="FNNH01000006">
    <property type="protein sequence ID" value="SDW25744.1"/>
    <property type="molecule type" value="Genomic_DNA"/>
</dbReference>
<evidence type="ECO:0000313" key="2">
    <source>
        <dbReference type="Proteomes" id="UP000183454"/>
    </source>
</evidence>